<evidence type="ECO:0000256" key="1">
    <source>
        <dbReference type="ARBA" id="ARBA00004141"/>
    </source>
</evidence>
<feature type="transmembrane region" description="Helical" evidence="9">
    <location>
        <begin position="86"/>
        <end position="105"/>
    </location>
</feature>
<evidence type="ECO:0008006" key="12">
    <source>
        <dbReference type="Google" id="ProtNLM"/>
    </source>
</evidence>
<dbReference type="EMBL" id="JAKOGI010001315">
    <property type="protein sequence ID" value="KAJ8426295.1"/>
    <property type="molecule type" value="Genomic_DNA"/>
</dbReference>
<evidence type="ECO:0000256" key="7">
    <source>
        <dbReference type="ARBA" id="ARBA00023136"/>
    </source>
</evidence>
<accession>A0A9Q1GTF1</accession>
<dbReference type="GO" id="GO:0034220">
    <property type="term" value="P:monoatomic ion transmembrane transport"/>
    <property type="evidence" value="ECO:0007669"/>
    <property type="project" value="UniProtKB-KW"/>
</dbReference>
<dbReference type="PANTHER" id="PTHR31086">
    <property type="entry name" value="ALUMINUM-ACTIVATED MALATE TRANSPORTER 10"/>
    <property type="match status" value="1"/>
</dbReference>
<dbReference type="AlphaFoldDB" id="A0A9Q1GTF1"/>
<evidence type="ECO:0000313" key="11">
    <source>
        <dbReference type="Proteomes" id="UP001153076"/>
    </source>
</evidence>
<proteinExistence type="inferred from homology"/>
<evidence type="ECO:0000256" key="6">
    <source>
        <dbReference type="ARBA" id="ARBA00023065"/>
    </source>
</evidence>
<dbReference type="GO" id="GO:0016020">
    <property type="term" value="C:membrane"/>
    <property type="evidence" value="ECO:0007669"/>
    <property type="project" value="UniProtKB-SubCell"/>
</dbReference>
<keyword evidence="4 9" id="KW-0812">Transmembrane</keyword>
<organism evidence="10 11">
    <name type="scientific">Carnegiea gigantea</name>
    <dbReference type="NCBI Taxonomy" id="171969"/>
    <lineage>
        <taxon>Eukaryota</taxon>
        <taxon>Viridiplantae</taxon>
        <taxon>Streptophyta</taxon>
        <taxon>Embryophyta</taxon>
        <taxon>Tracheophyta</taxon>
        <taxon>Spermatophyta</taxon>
        <taxon>Magnoliopsida</taxon>
        <taxon>eudicotyledons</taxon>
        <taxon>Gunneridae</taxon>
        <taxon>Pentapetalae</taxon>
        <taxon>Caryophyllales</taxon>
        <taxon>Cactineae</taxon>
        <taxon>Cactaceae</taxon>
        <taxon>Cactoideae</taxon>
        <taxon>Echinocereeae</taxon>
        <taxon>Carnegiea</taxon>
    </lineage>
</organism>
<comment type="subcellular location">
    <subcellularLocation>
        <location evidence="1">Membrane</location>
        <topology evidence="1">Multi-pass membrane protein</topology>
    </subcellularLocation>
</comment>
<feature type="transmembrane region" description="Helical" evidence="9">
    <location>
        <begin position="55"/>
        <end position="74"/>
    </location>
</feature>
<feature type="transmembrane region" description="Helical" evidence="9">
    <location>
        <begin position="134"/>
        <end position="154"/>
    </location>
</feature>
<protein>
    <recommendedName>
        <fullName evidence="12">Aluminum-activated malate transporter 12</fullName>
    </recommendedName>
</protein>
<sequence length="531" mass="59852">MLDTELMCMKLASMAAKDGEEEKGIMEIYVERIWKFLCLFCRTFWKVGQEDPRRVIHAIKMGLSLTLVSLLYVLEPLFDGVGQNAIWAVMTVVVVFEFTVGATLCKGLNRGLGTLLAGSLAFFIEFIANESDHVFRAVFIGSAVFLIGAAATYIKFFPYIKKNYEYGMVVFLLTFNLITVSSYRVNDVLKIAQQRFYTIAIGCGICLLMSLLVFPNWSGEELHQCTVSKLEGLARSIEVCVDHYFSDSAAENSEHSSPDDPIYRAVLDSKSTDETLARYASWEPRYPRYCFRFPWKQYVKVGAALRHFGHTVVALHDRNTGNFLAISVSYIDLHRIRLVFPSLNNTPKPVRALFKDPCIRLAVEVSIVLKELASSIRNRHHCSPSILSDHLHQALQDLDMALKSQPRLFLHPTTTPLPQNTALPSVRTDNSALLELKNKEAAGERRMLRPTLSKIAITSLEFAEALPFAAFASLLVETVARLDHVIEEVEELGTIAHFKEFRPEDEIMVKCDDVRPIQNGLQNHLPSHGCE</sequence>
<keyword evidence="5 9" id="KW-1133">Transmembrane helix</keyword>
<evidence type="ECO:0000256" key="4">
    <source>
        <dbReference type="ARBA" id="ARBA00022692"/>
    </source>
</evidence>
<comment type="caution">
    <text evidence="10">The sequence shown here is derived from an EMBL/GenBank/DDBJ whole genome shotgun (WGS) entry which is preliminary data.</text>
</comment>
<evidence type="ECO:0000256" key="8">
    <source>
        <dbReference type="ARBA" id="ARBA00023303"/>
    </source>
</evidence>
<keyword evidence="7 9" id="KW-0472">Membrane</keyword>
<evidence type="ECO:0000256" key="5">
    <source>
        <dbReference type="ARBA" id="ARBA00022989"/>
    </source>
</evidence>
<evidence type="ECO:0000256" key="3">
    <source>
        <dbReference type="ARBA" id="ARBA00022448"/>
    </source>
</evidence>
<feature type="transmembrane region" description="Helical" evidence="9">
    <location>
        <begin position="196"/>
        <end position="214"/>
    </location>
</feature>
<dbReference type="InterPro" id="IPR020966">
    <property type="entry name" value="ALMT"/>
</dbReference>
<reference evidence="10" key="1">
    <citation type="submission" date="2022-04" db="EMBL/GenBank/DDBJ databases">
        <title>Carnegiea gigantea Genome sequencing and assembly v2.</title>
        <authorList>
            <person name="Copetti D."/>
            <person name="Sanderson M.J."/>
            <person name="Burquez A."/>
            <person name="Wojciechowski M.F."/>
        </authorList>
    </citation>
    <scope>NUCLEOTIDE SEQUENCE</scope>
    <source>
        <strain evidence="10">SGP5-SGP5p</strain>
        <tissue evidence="10">Aerial part</tissue>
    </source>
</reference>
<evidence type="ECO:0000313" key="10">
    <source>
        <dbReference type="EMBL" id="KAJ8426295.1"/>
    </source>
</evidence>
<dbReference type="GO" id="GO:0015743">
    <property type="term" value="P:malate transport"/>
    <property type="evidence" value="ECO:0007669"/>
    <property type="project" value="InterPro"/>
</dbReference>
<dbReference type="Pfam" id="PF11744">
    <property type="entry name" value="ALMT"/>
    <property type="match status" value="1"/>
</dbReference>
<name>A0A9Q1GTF1_9CARY</name>
<keyword evidence="8" id="KW-0407">Ion channel</keyword>
<keyword evidence="6" id="KW-0406">Ion transport</keyword>
<gene>
    <name evidence="10" type="ORF">Cgig2_007526</name>
</gene>
<keyword evidence="11" id="KW-1185">Reference proteome</keyword>
<dbReference type="Proteomes" id="UP001153076">
    <property type="component" value="Unassembled WGS sequence"/>
</dbReference>
<evidence type="ECO:0000256" key="9">
    <source>
        <dbReference type="SAM" id="Phobius"/>
    </source>
</evidence>
<comment type="similarity">
    <text evidence="2">Belongs to the aromatic acid exporter (TC 2.A.85) family.</text>
</comment>
<dbReference type="OrthoDB" id="68611at2759"/>
<feature type="transmembrane region" description="Helical" evidence="9">
    <location>
        <begin position="112"/>
        <end position="128"/>
    </location>
</feature>
<keyword evidence="3" id="KW-0813">Transport</keyword>
<evidence type="ECO:0000256" key="2">
    <source>
        <dbReference type="ARBA" id="ARBA00007079"/>
    </source>
</evidence>